<keyword evidence="1" id="KW-0808">Transferase</keyword>
<evidence type="ECO:0000313" key="8">
    <source>
        <dbReference type="EMBL" id="QHT13988.1"/>
    </source>
</evidence>
<evidence type="ECO:0000256" key="4">
    <source>
        <dbReference type="ARBA" id="ARBA00022771"/>
    </source>
</evidence>
<dbReference type="GO" id="GO:0016740">
    <property type="term" value="F:transferase activity"/>
    <property type="evidence" value="ECO:0007669"/>
    <property type="project" value="UniProtKB-KW"/>
</dbReference>
<sequence length="434" mass="51314">MSNVCEICVNTLNQTARKPISCPYCEFTACRTCCETYILGETTSKCMSPPCNREWTRQFIAREFTSIFISKKLKKKREEILFDIERSLMPATQPQIERIIKGEKILLDINELHHKISELNNKINDLRNERFRLLYTNQPTQQRSEFIRACPDNNCRGYLSTQWKCGLCEKWSCPECHEIKGINRDSEHVCNPDILATARLLSNDTKPCPNCRTGIFKISGCDQMWCTQCHTAFNWRTGRIENTVHNPHYFEWLRRNGNDVPRNPLDNPCQQHQLNHTLFTRIRNLLTGRHKNNLNSKTCENFMEKLIRNAIHMDQIILPRYAIQNRERRNEDLRIKYMRNFITEDDFKTVLQRNEKKCEKYREIHNIIDVLKTTITDIVIRFIDHLEKSRPGNWEDKILKEVGPIINYANECLSDISKTYKSKCIIFSNELEEI</sequence>
<reference evidence="8" key="1">
    <citation type="journal article" date="2020" name="Nature">
        <title>Giant virus diversity and host interactions through global metagenomics.</title>
        <authorList>
            <person name="Schulz F."/>
            <person name="Roux S."/>
            <person name="Paez-Espino D."/>
            <person name="Jungbluth S."/>
            <person name="Walsh D.A."/>
            <person name="Denef V.J."/>
            <person name="McMahon K.D."/>
            <person name="Konstantinidis K.T."/>
            <person name="Eloe-Fadrosh E.A."/>
            <person name="Kyrpides N.C."/>
            <person name="Woyke T."/>
        </authorList>
    </citation>
    <scope>NUCLEOTIDE SEQUENCE</scope>
    <source>
        <strain evidence="8">GVMAG-M-3300023174-134</strain>
    </source>
</reference>
<dbReference type="InterPro" id="IPR044066">
    <property type="entry name" value="TRIAD_supradom"/>
</dbReference>
<evidence type="ECO:0000256" key="2">
    <source>
        <dbReference type="ARBA" id="ARBA00022723"/>
    </source>
</evidence>
<keyword evidence="5" id="KW-0833">Ubl conjugation pathway</keyword>
<keyword evidence="6" id="KW-0862">Zinc</keyword>
<dbReference type="GO" id="GO:0008270">
    <property type="term" value="F:zinc ion binding"/>
    <property type="evidence" value="ECO:0007669"/>
    <property type="project" value="UniProtKB-KW"/>
</dbReference>
<keyword evidence="3" id="KW-0677">Repeat</keyword>
<dbReference type="Gene3D" id="1.20.120.1750">
    <property type="match status" value="1"/>
</dbReference>
<evidence type="ECO:0000256" key="5">
    <source>
        <dbReference type="ARBA" id="ARBA00022786"/>
    </source>
</evidence>
<evidence type="ECO:0000256" key="6">
    <source>
        <dbReference type="ARBA" id="ARBA00022833"/>
    </source>
</evidence>
<evidence type="ECO:0000256" key="1">
    <source>
        <dbReference type="ARBA" id="ARBA00022679"/>
    </source>
</evidence>
<keyword evidence="4" id="KW-0863">Zinc-finger</keyword>
<evidence type="ECO:0000259" key="7">
    <source>
        <dbReference type="PROSITE" id="PS51873"/>
    </source>
</evidence>
<accession>A0A6C0DAU3</accession>
<keyword evidence="2" id="KW-0479">Metal-binding</keyword>
<organism evidence="8">
    <name type="scientific">viral metagenome</name>
    <dbReference type="NCBI Taxonomy" id="1070528"/>
    <lineage>
        <taxon>unclassified sequences</taxon>
        <taxon>metagenomes</taxon>
        <taxon>organismal metagenomes</taxon>
    </lineage>
</organism>
<name>A0A6C0DAU3_9ZZZZ</name>
<dbReference type="AlphaFoldDB" id="A0A6C0DAU3"/>
<dbReference type="CDD" id="cd20336">
    <property type="entry name" value="Rcat_RBR"/>
    <property type="match status" value="1"/>
</dbReference>
<evidence type="ECO:0000256" key="3">
    <source>
        <dbReference type="ARBA" id="ARBA00022737"/>
    </source>
</evidence>
<dbReference type="SUPFAM" id="SSF57850">
    <property type="entry name" value="RING/U-box"/>
    <property type="match status" value="1"/>
</dbReference>
<proteinExistence type="predicted"/>
<dbReference type="EMBL" id="MN739578">
    <property type="protein sequence ID" value="QHT13988.1"/>
    <property type="molecule type" value="Genomic_DNA"/>
</dbReference>
<dbReference type="PROSITE" id="PS51873">
    <property type="entry name" value="TRIAD"/>
    <property type="match status" value="1"/>
</dbReference>
<protein>
    <recommendedName>
        <fullName evidence="7">RING-type domain-containing protein</fullName>
    </recommendedName>
</protein>
<feature type="domain" description="RING-type" evidence="7">
    <location>
        <begin position="1"/>
        <end position="259"/>
    </location>
</feature>